<dbReference type="RefSeq" id="XP_067077343.1">
    <property type="nucleotide sequence ID" value="XM_067221242.1"/>
</dbReference>
<accession>A0A1G4I2C1</accession>
<proteinExistence type="predicted"/>
<organism evidence="2 3">
    <name type="scientific">Trypanosoma equiperdum</name>
    <dbReference type="NCBI Taxonomy" id="5694"/>
    <lineage>
        <taxon>Eukaryota</taxon>
        <taxon>Discoba</taxon>
        <taxon>Euglenozoa</taxon>
        <taxon>Kinetoplastea</taxon>
        <taxon>Metakinetoplastina</taxon>
        <taxon>Trypanosomatida</taxon>
        <taxon>Trypanosomatidae</taxon>
        <taxon>Trypanosoma</taxon>
    </lineage>
</organism>
<feature type="transmembrane region" description="Helical" evidence="1">
    <location>
        <begin position="67"/>
        <end position="89"/>
    </location>
</feature>
<keyword evidence="3" id="KW-1185">Reference proteome</keyword>
<protein>
    <submittedName>
        <fullName evidence="2">Uncharacterized protein</fullName>
    </submittedName>
</protein>
<dbReference type="Proteomes" id="UP000195570">
    <property type="component" value="Unassembled WGS sequence"/>
</dbReference>
<evidence type="ECO:0000313" key="3">
    <source>
        <dbReference type="Proteomes" id="UP000195570"/>
    </source>
</evidence>
<dbReference type="AlphaFoldDB" id="A0A1G4I2C1"/>
<comment type="caution">
    <text evidence="2">The sequence shown here is derived from an EMBL/GenBank/DDBJ whole genome shotgun (WGS) entry which is preliminary data.</text>
</comment>
<sequence length="131" mass="14570">MGGSSSREMMNPYAVNTPLMGICLASIMFNSVQGRTLRSSNVFNNLILIYALGFSTGLSTVMQQPIWGAKVGIAAALGFTFGPNLRLIYLQRLFPDYVRYGIGSVYIAYHSLQWYSEVHAWEDAMEDEVAE</sequence>
<dbReference type="VEuPathDB" id="TriTrypDB:TEOVI_000661600"/>
<name>A0A1G4I2C1_TRYEQ</name>
<reference evidence="2" key="1">
    <citation type="submission" date="2016-09" db="EMBL/GenBank/DDBJ databases">
        <authorList>
            <person name="Hebert L."/>
            <person name="Moumen B."/>
        </authorList>
    </citation>
    <scope>NUCLEOTIDE SEQUENCE [LARGE SCALE GENOMIC DNA]</scope>
    <source>
        <strain evidence="2">OVI</strain>
    </source>
</reference>
<evidence type="ECO:0000313" key="2">
    <source>
        <dbReference type="EMBL" id="SCU65802.1"/>
    </source>
</evidence>
<evidence type="ECO:0000256" key="1">
    <source>
        <dbReference type="SAM" id="Phobius"/>
    </source>
</evidence>
<keyword evidence="1" id="KW-0812">Transmembrane</keyword>
<keyword evidence="1" id="KW-1133">Transmembrane helix</keyword>
<feature type="transmembrane region" description="Helical" evidence="1">
    <location>
        <begin position="42"/>
        <end position="61"/>
    </location>
</feature>
<gene>
    <name evidence="2" type="ORF">TEOVI_000661600</name>
</gene>
<keyword evidence="1" id="KW-0472">Membrane</keyword>
<feature type="transmembrane region" description="Helical" evidence="1">
    <location>
        <begin position="12"/>
        <end position="30"/>
    </location>
</feature>
<dbReference type="EMBL" id="CZPT02000409">
    <property type="protein sequence ID" value="SCU65802.1"/>
    <property type="molecule type" value="Genomic_DNA"/>
</dbReference>
<dbReference type="GeneID" id="92380550"/>